<dbReference type="PANTHER" id="PTHR34414">
    <property type="entry name" value="HET DOMAIN-CONTAINING PROTEIN-RELATED"/>
    <property type="match status" value="1"/>
</dbReference>
<dbReference type="OrthoDB" id="5086500at2759"/>
<evidence type="ECO:0000313" key="3">
    <source>
        <dbReference type="Proteomes" id="UP000250266"/>
    </source>
</evidence>
<reference evidence="2 3" key="1">
    <citation type="journal article" date="2016" name="Nat. Commun.">
        <title>Ectomycorrhizal ecology is imprinted in the genome of the dominant symbiotic fungus Cenococcum geophilum.</title>
        <authorList>
            <consortium name="DOE Joint Genome Institute"/>
            <person name="Peter M."/>
            <person name="Kohler A."/>
            <person name="Ohm R.A."/>
            <person name="Kuo A."/>
            <person name="Krutzmann J."/>
            <person name="Morin E."/>
            <person name="Arend M."/>
            <person name="Barry K.W."/>
            <person name="Binder M."/>
            <person name="Choi C."/>
            <person name="Clum A."/>
            <person name="Copeland A."/>
            <person name="Grisel N."/>
            <person name="Haridas S."/>
            <person name="Kipfer T."/>
            <person name="LaButti K."/>
            <person name="Lindquist E."/>
            <person name="Lipzen A."/>
            <person name="Maire R."/>
            <person name="Meier B."/>
            <person name="Mihaltcheva S."/>
            <person name="Molinier V."/>
            <person name="Murat C."/>
            <person name="Poggeler S."/>
            <person name="Quandt C.A."/>
            <person name="Sperisen C."/>
            <person name="Tritt A."/>
            <person name="Tisserant E."/>
            <person name="Crous P.W."/>
            <person name="Henrissat B."/>
            <person name="Nehls U."/>
            <person name="Egli S."/>
            <person name="Spatafora J.W."/>
            <person name="Grigoriev I.V."/>
            <person name="Martin F.M."/>
        </authorList>
    </citation>
    <scope>NUCLEOTIDE SEQUENCE [LARGE SCALE GENOMIC DNA]</scope>
    <source>
        <strain evidence="2 3">CBS 459.81</strain>
    </source>
</reference>
<feature type="transmembrane region" description="Helical" evidence="1">
    <location>
        <begin position="239"/>
        <end position="260"/>
    </location>
</feature>
<organism evidence="2 3">
    <name type="scientific">Lepidopterella palustris CBS 459.81</name>
    <dbReference type="NCBI Taxonomy" id="1314670"/>
    <lineage>
        <taxon>Eukaryota</taxon>
        <taxon>Fungi</taxon>
        <taxon>Dikarya</taxon>
        <taxon>Ascomycota</taxon>
        <taxon>Pezizomycotina</taxon>
        <taxon>Dothideomycetes</taxon>
        <taxon>Pleosporomycetidae</taxon>
        <taxon>Mytilinidiales</taxon>
        <taxon>Argynnaceae</taxon>
        <taxon>Lepidopterella</taxon>
    </lineage>
</organism>
<proteinExistence type="predicted"/>
<dbReference type="InterPro" id="IPR046536">
    <property type="entry name" value="DUF6601"/>
</dbReference>
<sequence length="332" mass="38837">MLPVKSLRPPFSNSHNIFYTEDFNYSNESAIPVAVLDSQPPLVTVRGVLEELNTPDFLQYDLDLGRINKLHHHLWMAGEPIHARPFHKLKHSGLRVRPTHQHDLHLLSYESSIFLKPLPEWLLNYQFWEQGLCSDEELHKRACGLLVSWIWLIQSPLDLRMANQEDFGLLPPQLSWKHWKAIVRDVQHYIDFHTLDQVNKRYHYGELNLSRINLLFRMKFFKPYLYDRDRSNSFFLRRFGWIGIAFLFFQTILAAMQVGFSVDPLSSSYAFSRSSFGFTAFSLITAGVLFAIWGLICIRYGAVFLGSFFASFFLKGYQERRRKAMLSMTSMA</sequence>
<accession>A0A8E2DWZ6</accession>
<gene>
    <name evidence="2" type="ORF">K432DRAFT_9025</name>
</gene>
<dbReference type="EMBL" id="KV745866">
    <property type="protein sequence ID" value="OCK73242.1"/>
    <property type="molecule type" value="Genomic_DNA"/>
</dbReference>
<dbReference type="Pfam" id="PF20246">
    <property type="entry name" value="DUF6601"/>
    <property type="match status" value="1"/>
</dbReference>
<feature type="transmembrane region" description="Helical" evidence="1">
    <location>
        <begin position="280"/>
        <end position="313"/>
    </location>
</feature>
<evidence type="ECO:0000313" key="2">
    <source>
        <dbReference type="EMBL" id="OCK73242.1"/>
    </source>
</evidence>
<dbReference type="Proteomes" id="UP000250266">
    <property type="component" value="Unassembled WGS sequence"/>
</dbReference>
<protein>
    <submittedName>
        <fullName evidence="2">Uncharacterized protein</fullName>
    </submittedName>
</protein>
<keyword evidence="1" id="KW-0472">Membrane</keyword>
<evidence type="ECO:0000256" key="1">
    <source>
        <dbReference type="SAM" id="Phobius"/>
    </source>
</evidence>
<dbReference type="AlphaFoldDB" id="A0A8E2DWZ6"/>
<keyword evidence="1" id="KW-0812">Transmembrane</keyword>
<dbReference type="PANTHER" id="PTHR34414:SF1">
    <property type="entry name" value="SUBTILISIN-LIKE SERINE PROTEASE"/>
    <property type="match status" value="1"/>
</dbReference>
<keyword evidence="1" id="KW-1133">Transmembrane helix</keyword>
<keyword evidence="3" id="KW-1185">Reference proteome</keyword>
<name>A0A8E2DWZ6_9PEZI</name>